<dbReference type="AlphaFoldDB" id="A0A1T5CK66"/>
<feature type="chain" id="PRO_5013182557" evidence="2">
    <location>
        <begin position="36"/>
        <end position="101"/>
    </location>
</feature>
<protein>
    <submittedName>
        <fullName evidence="3">Uncharacterized protein</fullName>
    </submittedName>
</protein>
<evidence type="ECO:0000313" key="3">
    <source>
        <dbReference type="EMBL" id="SKB59895.1"/>
    </source>
</evidence>
<gene>
    <name evidence="3" type="ORF">SAMN06295937_1010141</name>
</gene>
<reference evidence="4" key="1">
    <citation type="submission" date="2017-02" db="EMBL/GenBank/DDBJ databases">
        <authorList>
            <person name="Varghese N."/>
            <person name="Submissions S."/>
        </authorList>
    </citation>
    <scope>NUCLEOTIDE SEQUENCE [LARGE SCALE GENOMIC DNA]</scope>
    <source>
        <strain evidence="4">R11H</strain>
    </source>
</reference>
<keyword evidence="2" id="KW-0732">Signal</keyword>
<keyword evidence="4" id="KW-1185">Reference proteome</keyword>
<feature type="signal peptide" evidence="2">
    <location>
        <begin position="1"/>
        <end position="35"/>
    </location>
</feature>
<proteinExistence type="predicted"/>
<evidence type="ECO:0000256" key="2">
    <source>
        <dbReference type="SAM" id="SignalP"/>
    </source>
</evidence>
<feature type="region of interest" description="Disordered" evidence="1">
    <location>
        <begin position="54"/>
        <end position="101"/>
    </location>
</feature>
<organism evidence="3 4">
    <name type="scientific">Sphingopyxis flava</name>
    <dbReference type="NCBI Taxonomy" id="1507287"/>
    <lineage>
        <taxon>Bacteria</taxon>
        <taxon>Pseudomonadati</taxon>
        <taxon>Pseudomonadota</taxon>
        <taxon>Alphaproteobacteria</taxon>
        <taxon>Sphingomonadales</taxon>
        <taxon>Sphingomonadaceae</taxon>
        <taxon>Sphingopyxis</taxon>
    </lineage>
</organism>
<dbReference type="EMBL" id="FUYP01000010">
    <property type="protein sequence ID" value="SKB59895.1"/>
    <property type="molecule type" value="Genomic_DNA"/>
</dbReference>
<accession>A0A1T5CK66</accession>
<sequence>MHYFVRWTKEGPRLRLLLTLLALLTGLAGADRAQAAPAMPAAMGSLILLAETAGQSDASDKARRPADPVPSRRASCACRKPVRTAPPYLPGVLSRSDRALE</sequence>
<name>A0A1T5CK66_9SPHN</name>
<dbReference type="Proteomes" id="UP000190044">
    <property type="component" value="Unassembled WGS sequence"/>
</dbReference>
<evidence type="ECO:0000313" key="4">
    <source>
        <dbReference type="Proteomes" id="UP000190044"/>
    </source>
</evidence>
<evidence type="ECO:0000256" key="1">
    <source>
        <dbReference type="SAM" id="MobiDB-lite"/>
    </source>
</evidence>